<keyword evidence="2" id="KW-1185">Reference proteome</keyword>
<comment type="caution">
    <text evidence="1">The sequence shown here is derived from an EMBL/GenBank/DDBJ whole genome shotgun (WGS) entry which is preliminary data.</text>
</comment>
<gene>
    <name evidence="1" type="ORF">GCM10007071_24630</name>
</gene>
<accession>A0ABQ3B389</accession>
<sequence length="110" mass="12162">MLSANEKDYLLEMIFAVIGEDQAVRNYKSGFNEETVAVVEQMIEANASCNENMRKLAKDLLGGSGTLAKGWLKKVLKSTKKKVSASELRGYGCLVSTKSRWKTRIISTAI</sequence>
<dbReference type="Proteomes" id="UP000601597">
    <property type="component" value="Unassembled WGS sequence"/>
</dbReference>
<dbReference type="EMBL" id="BMXV01000005">
    <property type="protein sequence ID" value="GGY76278.1"/>
    <property type="molecule type" value="Genomic_DNA"/>
</dbReference>
<reference evidence="2" key="1">
    <citation type="journal article" date="2019" name="Int. J. Syst. Evol. Microbiol.">
        <title>The Global Catalogue of Microorganisms (GCM) 10K type strain sequencing project: providing services to taxonomists for standard genome sequencing and annotation.</title>
        <authorList>
            <consortium name="The Broad Institute Genomics Platform"/>
            <consortium name="The Broad Institute Genome Sequencing Center for Infectious Disease"/>
            <person name="Wu L."/>
            <person name="Ma J."/>
        </authorList>
    </citation>
    <scope>NUCLEOTIDE SEQUENCE [LARGE SCALE GENOMIC DNA]</scope>
    <source>
        <strain evidence="2">KCTC 22280</strain>
    </source>
</reference>
<proteinExistence type="predicted"/>
<evidence type="ECO:0000313" key="1">
    <source>
        <dbReference type="EMBL" id="GGY76278.1"/>
    </source>
</evidence>
<name>A0ABQ3B389_9GAMM</name>
<evidence type="ECO:0000313" key="2">
    <source>
        <dbReference type="Proteomes" id="UP000601597"/>
    </source>
</evidence>
<dbReference type="RefSeq" id="WP_189576832.1">
    <property type="nucleotide sequence ID" value="NZ_BMXV01000005.1"/>
</dbReference>
<protein>
    <submittedName>
        <fullName evidence="1">Uncharacterized protein</fullName>
    </submittedName>
</protein>
<organism evidence="1 2">
    <name type="scientific">Marinobacter zhanjiangensis</name>
    <dbReference type="NCBI Taxonomy" id="578215"/>
    <lineage>
        <taxon>Bacteria</taxon>
        <taxon>Pseudomonadati</taxon>
        <taxon>Pseudomonadota</taxon>
        <taxon>Gammaproteobacteria</taxon>
        <taxon>Pseudomonadales</taxon>
        <taxon>Marinobacteraceae</taxon>
        <taxon>Marinobacter</taxon>
    </lineage>
</organism>